<reference evidence="1 2" key="1">
    <citation type="submission" date="2021-01" db="EMBL/GenBank/DDBJ databases">
        <title>Genomic Encyclopedia of Type Strains, Phase IV (KMG-IV): sequencing the most valuable type-strain genomes for metagenomic binning, comparative biology and taxonomic classification.</title>
        <authorList>
            <person name="Goeker M."/>
        </authorList>
    </citation>
    <scope>NUCLEOTIDE SEQUENCE [LARGE SCALE GENOMIC DNA]</scope>
    <source>
        <strain evidence="1 2">DSM 105453</strain>
    </source>
</reference>
<evidence type="ECO:0000313" key="2">
    <source>
        <dbReference type="Proteomes" id="UP000823485"/>
    </source>
</evidence>
<comment type="caution">
    <text evidence="1">The sequence shown here is derived from an EMBL/GenBank/DDBJ whole genome shotgun (WGS) entry which is preliminary data.</text>
</comment>
<name>A0ABS2R4A7_9BACI</name>
<protein>
    <submittedName>
        <fullName evidence="1">Uncharacterized protein</fullName>
    </submittedName>
</protein>
<proteinExistence type="predicted"/>
<keyword evidence="2" id="KW-1185">Reference proteome</keyword>
<sequence length="109" mass="12588">MLQSYQRFYAPATNQAMRDTRHVHFLPLASTEYMLCHAMTFLQIHLGFLFLKKSKAESKMIKMITSATKTANQILSFPKPVKINIRPKTVIIIFINNINLFPKFNPSLS</sequence>
<dbReference type="Proteomes" id="UP000823485">
    <property type="component" value="Unassembled WGS sequence"/>
</dbReference>
<gene>
    <name evidence="1" type="ORF">JOC94_001430</name>
</gene>
<organism evidence="1 2">
    <name type="scientific">Siminovitchia thermophila</name>
    <dbReference type="NCBI Taxonomy" id="1245522"/>
    <lineage>
        <taxon>Bacteria</taxon>
        <taxon>Bacillati</taxon>
        <taxon>Bacillota</taxon>
        <taxon>Bacilli</taxon>
        <taxon>Bacillales</taxon>
        <taxon>Bacillaceae</taxon>
        <taxon>Siminovitchia</taxon>
    </lineage>
</organism>
<dbReference type="EMBL" id="JAFBFH010000007">
    <property type="protein sequence ID" value="MBM7714458.1"/>
    <property type="molecule type" value="Genomic_DNA"/>
</dbReference>
<evidence type="ECO:0000313" key="1">
    <source>
        <dbReference type="EMBL" id="MBM7714458.1"/>
    </source>
</evidence>
<accession>A0ABS2R4A7</accession>
<dbReference type="RefSeq" id="WP_139345539.1">
    <property type="nucleotide sequence ID" value="NZ_JAFBFH010000007.1"/>
</dbReference>